<gene>
    <name evidence="1" type="ORF">H9652_05330</name>
</gene>
<name>A0ABR8RPV8_9CELL</name>
<evidence type="ECO:0000313" key="1">
    <source>
        <dbReference type="EMBL" id="MBD7949825.1"/>
    </source>
</evidence>
<dbReference type="Pfam" id="PF10012">
    <property type="entry name" value="DUF2255"/>
    <property type="match status" value="1"/>
</dbReference>
<evidence type="ECO:0000313" key="2">
    <source>
        <dbReference type="Proteomes" id="UP000641803"/>
    </source>
</evidence>
<accession>A0ABR8RPV8</accession>
<dbReference type="RefSeq" id="WP_191795320.1">
    <property type="nucleotide sequence ID" value="NZ_JACSQQ010000006.1"/>
</dbReference>
<keyword evidence="2" id="KW-1185">Reference proteome</keyword>
<reference evidence="1 2" key="1">
    <citation type="submission" date="2020-08" db="EMBL/GenBank/DDBJ databases">
        <title>A Genomic Blueprint of the Chicken Gut Microbiome.</title>
        <authorList>
            <person name="Gilroy R."/>
            <person name="Ravi A."/>
            <person name="Getino M."/>
            <person name="Pursley I."/>
            <person name="Horton D.L."/>
            <person name="Alikhan N.-F."/>
            <person name="Baker D."/>
            <person name="Gharbi K."/>
            <person name="Hall N."/>
            <person name="Watson M."/>
            <person name="Adriaenssens E.M."/>
            <person name="Foster-Nyarko E."/>
            <person name="Jarju S."/>
            <person name="Secka A."/>
            <person name="Antonio M."/>
            <person name="Oren A."/>
            <person name="Chaudhuri R."/>
            <person name="La Ragione R.M."/>
            <person name="Hildebrand F."/>
            <person name="Pallen M.J."/>
        </authorList>
    </citation>
    <scope>NUCLEOTIDE SEQUENCE [LARGE SCALE GENOMIC DNA]</scope>
    <source>
        <strain evidence="1 2">Sa4CUA1</strain>
    </source>
</reference>
<dbReference type="InterPro" id="IPR016888">
    <property type="entry name" value="UCP028498"/>
</dbReference>
<comment type="caution">
    <text evidence="1">The sequence shown here is derived from an EMBL/GenBank/DDBJ whole genome shotgun (WGS) entry which is preliminary data.</text>
</comment>
<protein>
    <submittedName>
        <fullName evidence="1">DUF2255 family protein</fullName>
    </submittedName>
</protein>
<dbReference type="Proteomes" id="UP000641803">
    <property type="component" value="Unassembled WGS sequence"/>
</dbReference>
<organism evidence="1 2">
    <name type="scientific">Oerskovia rustica</name>
    <dbReference type="NCBI Taxonomy" id="2762237"/>
    <lineage>
        <taxon>Bacteria</taxon>
        <taxon>Bacillati</taxon>
        <taxon>Actinomycetota</taxon>
        <taxon>Actinomycetes</taxon>
        <taxon>Micrococcales</taxon>
        <taxon>Cellulomonadaceae</taxon>
        <taxon>Oerskovia</taxon>
    </lineage>
</organism>
<sequence>MTASTTTWTDDELERVGRAEELQVSSLRADGSLRPFVTIWVVRVGDDVYVRSAYGRENGWFRRALADPRGRVRAGGVEKDVVFVEPDDSVHPAVDAAYHAKYDRYGPAIVGSVTGAAGAAATFRLDPRPS</sequence>
<proteinExistence type="predicted"/>
<dbReference type="EMBL" id="JACSQQ010000006">
    <property type="protein sequence ID" value="MBD7949825.1"/>
    <property type="molecule type" value="Genomic_DNA"/>
</dbReference>